<feature type="compositionally biased region" description="Polar residues" evidence="5">
    <location>
        <begin position="607"/>
        <end position="616"/>
    </location>
</feature>
<protein>
    <submittedName>
        <fullName evidence="8">HAP1 N-terminal domain-containing protein</fullName>
    </submittedName>
</protein>
<comment type="subcellular location">
    <subcellularLocation>
        <location evidence="1">Mitochondrion</location>
    </subcellularLocation>
</comment>
<dbReference type="GO" id="GO:0047496">
    <property type="term" value="P:vesicle transport along microtubule"/>
    <property type="evidence" value="ECO:0007669"/>
    <property type="project" value="TreeGrafter"/>
</dbReference>
<organism evidence="7 8">
    <name type="scientific">Parastrongyloides trichosuri</name>
    <name type="common">Possum-specific nematode worm</name>
    <dbReference type="NCBI Taxonomy" id="131310"/>
    <lineage>
        <taxon>Eukaryota</taxon>
        <taxon>Metazoa</taxon>
        <taxon>Ecdysozoa</taxon>
        <taxon>Nematoda</taxon>
        <taxon>Chromadorea</taxon>
        <taxon>Rhabditida</taxon>
        <taxon>Tylenchina</taxon>
        <taxon>Panagrolaimomorpha</taxon>
        <taxon>Strongyloidoidea</taxon>
        <taxon>Strongyloididae</taxon>
        <taxon>Parastrongyloides</taxon>
    </lineage>
</organism>
<evidence type="ECO:0000256" key="3">
    <source>
        <dbReference type="ARBA" id="ARBA00023128"/>
    </source>
</evidence>
<feature type="coiled-coil region" evidence="4">
    <location>
        <begin position="242"/>
        <end position="378"/>
    </location>
</feature>
<dbReference type="InterPro" id="IPR051946">
    <property type="entry name" value="Intracell_Traff-Reg"/>
</dbReference>
<keyword evidence="2 4" id="KW-0175">Coiled coil</keyword>
<dbReference type="Proteomes" id="UP000038045">
    <property type="component" value="Unplaced"/>
</dbReference>
<reference evidence="8" key="1">
    <citation type="submission" date="2017-02" db="UniProtKB">
        <authorList>
            <consortium name="WormBaseParasite"/>
        </authorList>
    </citation>
    <scope>IDENTIFICATION</scope>
</reference>
<dbReference type="Pfam" id="PF04849">
    <property type="entry name" value="HAP1_N"/>
    <property type="match status" value="1"/>
</dbReference>
<dbReference type="STRING" id="131310.A0A0N4ZUX7"/>
<dbReference type="GO" id="GO:0031410">
    <property type="term" value="C:cytoplasmic vesicle"/>
    <property type="evidence" value="ECO:0007669"/>
    <property type="project" value="TreeGrafter"/>
</dbReference>
<feature type="domain" description="HAP1 N-terminal" evidence="6">
    <location>
        <begin position="54"/>
        <end position="385"/>
    </location>
</feature>
<dbReference type="PANTHER" id="PTHR15751:SF12">
    <property type="entry name" value="TRAFFICKING KINESIN-BINDING PROTEIN MILT"/>
    <property type="match status" value="1"/>
</dbReference>
<evidence type="ECO:0000313" key="7">
    <source>
        <dbReference type="Proteomes" id="UP000038045"/>
    </source>
</evidence>
<keyword evidence="3" id="KW-0496">Mitochondrion</keyword>
<evidence type="ECO:0000256" key="4">
    <source>
        <dbReference type="SAM" id="Coils"/>
    </source>
</evidence>
<evidence type="ECO:0000313" key="8">
    <source>
        <dbReference type="WBParaSite" id="PTRK_0001238800.2"/>
    </source>
</evidence>
<feature type="region of interest" description="Disordered" evidence="5">
    <location>
        <begin position="607"/>
        <end position="626"/>
    </location>
</feature>
<dbReference type="GO" id="GO:0006605">
    <property type="term" value="P:protein targeting"/>
    <property type="evidence" value="ECO:0007669"/>
    <property type="project" value="TreeGrafter"/>
</dbReference>
<proteinExistence type="predicted"/>
<evidence type="ECO:0000259" key="6">
    <source>
        <dbReference type="SMART" id="SM01424"/>
    </source>
</evidence>
<evidence type="ECO:0000256" key="5">
    <source>
        <dbReference type="SAM" id="MobiDB-lite"/>
    </source>
</evidence>
<dbReference type="WBParaSite" id="PTRK_0001238800.2">
    <property type="protein sequence ID" value="PTRK_0001238800.2"/>
    <property type="gene ID" value="PTRK_0001238800"/>
</dbReference>
<dbReference type="PANTHER" id="PTHR15751">
    <property type="entry name" value="TRAFFICKING KINESIN-BINDING PROTEIN"/>
    <property type="match status" value="1"/>
</dbReference>
<evidence type="ECO:0000256" key="2">
    <source>
        <dbReference type="ARBA" id="ARBA00023054"/>
    </source>
</evidence>
<evidence type="ECO:0000256" key="1">
    <source>
        <dbReference type="ARBA" id="ARBA00004173"/>
    </source>
</evidence>
<dbReference type="SMART" id="SM01424">
    <property type="entry name" value="HAP1_N"/>
    <property type="match status" value="1"/>
</dbReference>
<dbReference type="InterPro" id="IPR006933">
    <property type="entry name" value="HAP1_N"/>
</dbReference>
<dbReference type="GO" id="GO:0017022">
    <property type="term" value="F:myosin binding"/>
    <property type="evidence" value="ECO:0007669"/>
    <property type="project" value="TreeGrafter"/>
</dbReference>
<dbReference type="GO" id="GO:0048311">
    <property type="term" value="P:mitochondrion distribution"/>
    <property type="evidence" value="ECO:0007669"/>
    <property type="project" value="TreeGrafter"/>
</dbReference>
<sequence>MKTFKNPDSCLINMYKGKNNFEINIQSLTSCYYSTEYILNAMLLPNNQKTLIHESSLTLSINNDGIEDNNNVVDLKSLPLEKVITYLRHRGSSYILSTDQIIKTVTYFDLTSQRERLMKKNNALQFSADTIISSNNTDKPEQSNLSSACQIKMEDDVVKIIRLLEEKEKDLELAARIGKSLLEQNQELKERNFFLHDSLAKNADTINELRHQVKYKEKLIRSIKKDDDMEMIEEEKNTNTSVNCLKEKVAGLKKENDILKNETKELRILNNSFEEEKRTLVEQYTRHLDKANAQISKLQKTICDKNQECLNQTKEIEKLMKEISEQKNQEKAVVEENALLTEQLGEMIINHEQLKNEIFELQDKYTEVFDMLKEAEEELCRFRKKSSMFGRTMSSDSLYDSLASEIEVHDSGFYTTPMVSARSDSRCSNGILFHKDDENVKLKYLPIEENLSNELAAIGYNKCFLNENSNNIGLLKEAADEKISTFSGLNYKEITEHPIDPTSNATTPLVEKIPHPTLSSTPIKGFREIENKIQTRDISCSPIKELLNNNYSDCDEITPRVKRRLSQYDSDSDSDMILVRPKHNIIQHSQSIDLTNTLHKERYRNLSKTDSSSNDSLAEYTPMQPGVPGKLGTRDLEYCIKKVALRKKVEKEYEKYRASNGLGPSKFPLFLIGFKNKNDDSLPYTIGSLTEQFNALSKGNTLKNNKICEISLIGKPYRAPSLLPSINNIQKSLQETSNITDNNVGMNILANDNKNNRNLMTGIVSRNNMPTSPSKSLNNTPTKNSFTRKIFKSINMSSFSPLVKPMFKTDFPLPQTYFSRESSPTSMSSYMNGLIQGSSYDFLSAPESPQKLNGIINRIDIFTDNKHNQK</sequence>
<dbReference type="GO" id="GO:0005739">
    <property type="term" value="C:mitochondrion"/>
    <property type="evidence" value="ECO:0007669"/>
    <property type="project" value="UniProtKB-SubCell"/>
</dbReference>
<name>A0A0N4ZUX7_PARTI</name>
<keyword evidence="7" id="KW-1185">Reference proteome</keyword>
<dbReference type="AlphaFoldDB" id="A0A0N4ZUX7"/>
<accession>A0A0N4ZUX7</accession>